<dbReference type="OrthoDB" id="3398487at2"/>
<dbReference type="InterPro" id="IPR004637">
    <property type="entry name" value="Dat"/>
</dbReference>
<dbReference type="NCBIfam" id="TIGR00709">
    <property type="entry name" value="dat"/>
    <property type="match status" value="1"/>
</dbReference>
<organism evidence="7 8">
    <name type="scientific">Bordetella genomosp. 9</name>
    <dbReference type="NCBI Taxonomy" id="1416803"/>
    <lineage>
        <taxon>Bacteria</taxon>
        <taxon>Pseudomonadati</taxon>
        <taxon>Pseudomonadota</taxon>
        <taxon>Betaproteobacteria</taxon>
        <taxon>Burkholderiales</taxon>
        <taxon>Alcaligenaceae</taxon>
        <taxon>Bordetella</taxon>
    </lineage>
</organism>
<dbReference type="InterPro" id="IPR015424">
    <property type="entry name" value="PyrdxlP-dep_Trfase"/>
</dbReference>
<evidence type="ECO:0000313" key="8">
    <source>
        <dbReference type="Proteomes" id="UP000216857"/>
    </source>
</evidence>
<keyword evidence="4" id="KW-0808">Transferase</keyword>
<dbReference type="InterPro" id="IPR015421">
    <property type="entry name" value="PyrdxlP-dep_Trfase_major"/>
</dbReference>
<dbReference type="Pfam" id="PF00202">
    <property type="entry name" value="Aminotran_3"/>
    <property type="match status" value="1"/>
</dbReference>
<dbReference type="SUPFAM" id="SSF53383">
    <property type="entry name" value="PLP-dependent transferases"/>
    <property type="match status" value="1"/>
</dbReference>
<comment type="caution">
    <text evidence="7">The sequence shown here is derived from an EMBL/GenBank/DDBJ whole genome shotgun (WGS) entry which is preliminary data.</text>
</comment>
<dbReference type="PANTHER" id="PTHR43552:SF1">
    <property type="entry name" value="DIAMINOBUTYRATE--2-OXOGLUTARATE AMINOTRANSFERASE"/>
    <property type="match status" value="1"/>
</dbReference>
<accession>A0A261RG05</accession>
<evidence type="ECO:0000256" key="2">
    <source>
        <dbReference type="ARBA" id="ARBA00008954"/>
    </source>
</evidence>
<dbReference type="Gene3D" id="3.40.640.10">
    <property type="entry name" value="Type I PLP-dependent aspartate aminotransferase-like (Major domain)"/>
    <property type="match status" value="1"/>
</dbReference>
<dbReference type="Proteomes" id="UP000216857">
    <property type="component" value="Unassembled WGS sequence"/>
</dbReference>
<keyword evidence="8" id="KW-1185">Reference proteome</keyword>
<comment type="similarity">
    <text evidence="2 6">Belongs to the class-III pyridoxal-phosphate-dependent aminotransferase family.</text>
</comment>
<comment type="cofactor">
    <cofactor evidence="1">
        <name>pyridoxal 5'-phosphate</name>
        <dbReference type="ChEBI" id="CHEBI:597326"/>
    </cofactor>
</comment>
<sequence length="520" mass="54599">MAYSHTAVAAETELARRHDPLARPYQLGDNALLRYQAGRESNARSYPRRLPLALRRAKGIYVEDVEGRVFIDCLAGAGALALGHNHPAVLEAIHQALRDDAPMLTLDLTTPVKDRFMRDLFDTLPPAFARDARVQFCGPAGTDAVEAALKLVKSATGRADVLAFQGAYHGMTQGALQLMGNVQPKRSLNTPLAGVQFLPYPYDYRCPFGLRGDAGVRAGLNYIGSVLNDPEGGVPRPAGMILEAVQGEGGVIPAPASWLQGVRALTAAADVPLIVDEIQSGFGRTGKTFAFEHADIVPDAVVLSKAIGGGLPLAVVVYRKELDLWSGGTHAGTFRGNQLAMAAGSATMRVLRAEPLAEHAAAMGLRLLGLLRQLQRDVPQIGDVRGCGLMVGVELVRPDTEARGRRADVAVGPVDTVDAAEAAASGLGATLRAAPPAHPTLAGAVQAECLRRGLIVELGGRHGSVVRFLPPLIISEAQIDRVFDIFSLSVRAALSAPANVMGTPAPAHIAAGPPALAPAV</sequence>
<reference evidence="7" key="1">
    <citation type="submission" date="2017-05" db="EMBL/GenBank/DDBJ databases">
        <title>Complete and WGS of Bordetella genogroups.</title>
        <authorList>
            <person name="Spilker T."/>
            <person name="Lipuma J."/>
        </authorList>
    </citation>
    <scope>NUCLEOTIDE SEQUENCE</scope>
    <source>
        <strain evidence="7">AU21707</strain>
    </source>
</reference>
<keyword evidence="5 6" id="KW-0663">Pyridoxal phosphate</keyword>
<dbReference type="PIRSF" id="PIRSF000521">
    <property type="entry name" value="Transaminase_4ab_Lys_Orn"/>
    <property type="match status" value="1"/>
</dbReference>
<keyword evidence="3" id="KW-0032">Aminotransferase</keyword>
<dbReference type="GO" id="GO:0008483">
    <property type="term" value="F:transaminase activity"/>
    <property type="evidence" value="ECO:0007669"/>
    <property type="project" value="UniProtKB-KW"/>
</dbReference>
<dbReference type="InterPro" id="IPR005814">
    <property type="entry name" value="Aminotrans_3"/>
</dbReference>
<protein>
    <submittedName>
        <fullName evidence="7">Diaminobutyrate--2-oxoglutarate transaminase</fullName>
    </submittedName>
</protein>
<gene>
    <name evidence="7" type="ORF">CAL26_11145</name>
</gene>
<evidence type="ECO:0000256" key="6">
    <source>
        <dbReference type="RuleBase" id="RU003560"/>
    </source>
</evidence>
<evidence type="ECO:0000313" key="7">
    <source>
        <dbReference type="EMBL" id="OZI23954.1"/>
    </source>
</evidence>
<evidence type="ECO:0000256" key="4">
    <source>
        <dbReference type="ARBA" id="ARBA00022679"/>
    </source>
</evidence>
<dbReference type="GO" id="GO:0030170">
    <property type="term" value="F:pyridoxal phosphate binding"/>
    <property type="evidence" value="ECO:0007669"/>
    <property type="project" value="InterPro"/>
</dbReference>
<dbReference type="InterPro" id="IPR015422">
    <property type="entry name" value="PyrdxlP-dep_Trfase_small"/>
</dbReference>
<dbReference type="PANTHER" id="PTHR43552">
    <property type="entry name" value="DIAMINOBUTYRATE--2-OXOGLUTARATE AMINOTRANSFERASE"/>
    <property type="match status" value="1"/>
</dbReference>
<dbReference type="Gene3D" id="3.90.1150.10">
    <property type="entry name" value="Aspartate Aminotransferase, domain 1"/>
    <property type="match status" value="2"/>
</dbReference>
<dbReference type="FunFam" id="3.40.640.10:FF:000091">
    <property type="entry name" value="Diaminobutyrate--2-oxoglutarate aminotransferase"/>
    <property type="match status" value="1"/>
</dbReference>
<evidence type="ECO:0000256" key="3">
    <source>
        <dbReference type="ARBA" id="ARBA00022576"/>
    </source>
</evidence>
<evidence type="ECO:0000256" key="5">
    <source>
        <dbReference type="ARBA" id="ARBA00022898"/>
    </source>
</evidence>
<name>A0A261RG05_9BORD</name>
<proteinExistence type="inferred from homology"/>
<dbReference type="EMBL" id="NEVJ01000002">
    <property type="protein sequence ID" value="OZI23954.1"/>
    <property type="molecule type" value="Genomic_DNA"/>
</dbReference>
<dbReference type="PROSITE" id="PS00600">
    <property type="entry name" value="AA_TRANSFER_CLASS_3"/>
    <property type="match status" value="1"/>
</dbReference>
<evidence type="ECO:0000256" key="1">
    <source>
        <dbReference type="ARBA" id="ARBA00001933"/>
    </source>
</evidence>
<dbReference type="InterPro" id="IPR049704">
    <property type="entry name" value="Aminotrans_3_PPA_site"/>
</dbReference>
<dbReference type="RefSeq" id="WP_094846911.1">
    <property type="nucleotide sequence ID" value="NZ_NEVJ01000002.1"/>
</dbReference>
<dbReference type="CDD" id="cd00610">
    <property type="entry name" value="OAT_like"/>
    <property type="match status" value="1"/>
</dbReference>
<dbReference type="AlphaFoldDB" id="A0A261RG05"/>